<evidence type="ECO:0000259" key="1">
    <source>
        <dbReference type="Pfam" id="PF01966"/>
    </source>
</evidence>
<feature type="domain" description="HD" evidence="1">
    <location>
        <begin position="30"/>
        <end position="136"/>
    </location>
</feature>
<evidence type="ECO:0000313" key="2">
    <source>
        <dbReference type="EMBL" id="UGS36575.1"/>
    </source>
</evidence>
<dbReference type="KEGG" id="sbae:DSM104329_02982"/>
<gene>
    <name evidence="2" type="ORF">DSM104329_02982</name>
</gene>
<evidence type="ECO:0000313" key="3">
    <source>
        <dbReference type="Proteomes" id="UP001162834"/>
    </source>
</evidence>
<dbReference type="InterPro" id="IPR006674">
    <property type="entry name" value="HD_domain"/>
</dbReference>
<dbReference type="RefSeq" id="WP_259310643.1">
    <property type="nucleotide sequence ID" value="NZ_CP087164.1"/>
</dbReference>
<keyword evidence="3" id="KW-1185">Reference proteome</keyword>
<accession>A0A9E6XY32</accession>
<organism evidence="2 3">
    <name type="scientific">Capillimicrobium parvum</name>
    <dbReference type="NCBI Taxonomy" id="2884022"/>
    <lineage>
        <taxon>Bacteria</taxon>
        <taxon>Bacillati</taxon>
        <taxon>Actinomycetota</taxon>
        <taxon>Thermoleophilia</taxon>
        <taxon>Solirubrobacterales</taxon>
        <taxon>Capillimicrobiaceae</taxon>
        <taxon>Capillimicrobium</taxon>
    </lineage>
</organism>
<name>A0A9E6XY32_9ACTN</name>
<dbReference type="InterPro" id="IPR003607">
    <property type="entry name" value="HD/PDEase_dom"/>
</dbReference>
<proteinExistence type="predicted"/>
<dbReference type="AlphaFoldDB" id="A0A9E6XY32"/>
<dbReference type="EMBL" id="CP087164">
    <property type="protein sequence ID" value="UGS36575.1"/>
    <property type="molecule type" value="Genomic_DNA"/>
</dbReference>
<dbReference type="SUPFAM" id="SSF109604">
    <property type="entry name" value="HD-domain/PDEase-like"/>
    <property type="match status" value="1"/>
</dbReference>
<dbReference type="Pfam" id="PF01966">
    <property type="entry name" value="HD"/>
    <property type="match status" value="1"/>
</dbReference>
<sequence>MGDRYDAVWAAARPYMRVRKNDVHIPMAFDYAERLLEQHPGADRDVVLLAVLLHDIGWAVVDQTAIYRDGFGPGMMESDVRIAHEREGARLAGEILGATGWPADVRDEVVAIIAGHDTRSEAISHNDELVKDADALWRFSIAGVAIACDWWGMTPSVYVDRTEPQIEHRLFTEAAREIARAELDRTRRVLRTAVLDDPVAAP</sequence>
<dbReference type="Gene3D" id="1.10.3210.10">
    <property type="entry name" value="Hypothetical protein af1432"/>
    <property type="match status" value="1"/>
</dbReference>
<protein>
    <recommendedName>
        <fullName evidence="1">HD domain-containing protein</fullName>
    </recommendedName>
</protein>
<dbReference type="Proteomes" id="UP001162834">
    <property type="component" value="Chromosome"/>
</dbReference>
<reference evidence="2" key="1">
    <citation type="journal article" date="2022" name="Int. J. Syst. Evol. Microbiol.">
        <title>Pseudomonas aegrilactucae sp. nov. and Pseudomonas morbosilactucae sp. nov., pathogens causing bacterial rot of lettuce in Japan.</title>
        <authorList>
            <person name="Sawada H."/>
            <person name="Fujikawa T."/>
            <person name="Satou M."/>
        </authorList>
    </citation>
    <scope>NUCLEOTIDE SEQUENCE</scope>
    <source>
        <strain evidence="2">0166_1</strain>
    </source>
</reference>
<dbReference type="CDD" id="cd00077">
    <property type="entry name" value="HDc"/>
    <property type="match status" value="1"/>
</dbReference>